<comment type="caution">
    <text evidence="4">The sequence shown here is derived from an EMBL/GenBank/DDBJ whole genome shotgun (WGS) entry which is preliminary data.</text>
</comment>
<feature type="compositionally biased region" description="Basic and acidic residues" evidence="2">
    <location>
        <begin position="328"/>
        <end position="351"/>
    </location>
</feature>
<feature type="compositionally biased region" description="Basic and acidic residues" evidence="2">
    <location>
        <begin position="390"/>
        <end position="413"/>
    </location>
</feature>
<feature type="compositionally biased region" description="Basic and acidic residues" evidence="2">
    <location>
        <begin position="866"/>
        <end position="900"/>
    </location>
</feature>
<feature type="region of interest" description="Disordered" evidence="2">
    <location>
        <begin position="1874"/>
        <end position="1915"/>
    </location>
</feature>
<gene>
    <name evidence="4" type="ORF">NQ315_011443</name>
</gene>
<dbReference type="InterPro" id="IPR009738">
    <property type="entry name" value="BAT2_N"/>
</dbReference>
<feature type="region of interest" description="Disordered" evidence="2">
    <location>
        <begin position="381"/>
        <end position="1292"/>
    </location>
</feature>
<feature type="compositionally biased region" description="Polar residues" evidence="2">
    <location>
        <begin position="1402"/>
        <end position="1413"/>
    </location>
</feature>
<feature type="compositionally biased region" description="Basic and acidic residues" evidence="2">
    <location>
        <begin position="794"/>
        <end position="830"/>
    </location>
</feature>
<feature type="compositionally biased region" description="Basic and acidic residues" evidence="2">
    <location>
        <begin position="1455"/>
        <end position="1466"/>
    </location>
</feature>
<feature type="compositionally biased region" description="Low complexity" evidence="2">
    <location>
        <begin position="241"/>
        <end position="250"/>
    </location>
</feature>
<feature type="compositionally biased region" description="Basic and acidic residues" evidence="2">
    <location>
        <begin position="564"/>
        <end position="576"/>
    </location>
</feature>
<feature type="compositionally biased region" description="Basic and acidic residues" evidence="2">
    <location>
        <begin position="48"/>
        <end position="57"/>
    </location>
</feature>
<dbReference type="Proteomes" id="UP001159042">
    <property type="component" value="Unassembled WGS sequence"/>
</dbReference>
<feature type="compositionally biased region" description="Basic and acidic residues" evidence="2">
    <location>
        <begin position="645"/>
        <end position="780"/>
    </location>
</feature>
<feature type="compositionally biased region" description="Basic residues" evidence="2">
    <location>
        <begin position="928"/>
        <end position="937"/>
    </location>
</feature>
<evidence type="ECO:0000256" key="2">
    <source>
        <dbReference type="SAM" id="MobiDB-lite"/>
    </source>
</evidence>
<feature type="compositionally biased region" description="Basic and acidic residues" evidence="2">
    <location>
        <begin position="1068"/>
        <end position="1079"/>
    </location>
</feature>
<feature type="compositionally biased region" description="Polar residues" evidence="2">
    <location>
        <begin position="2066"/>
        <end position="2100"/>
    </location>
</feature>
<feature type="compositionally biased region" description="Basic and acidic residues" evidence="2">
    <location>
        <begin position="1243"/>
        <end position="1263"/>
    </location>
</feature>
<sequence length="2157" mass="237928">KKGSFTGSCGSKWLRADSMSTLSGQASKGEKTKPKFQSLDINSLYRVSRGENLEKQQQKSSSIYIKHGMQSLGKVPNARRAPANLPSLKAEHSGTDAAVPLVPPGAPGWGKQDTSTTPQQAGTPTAQNATSPATSQNVTQQPPPQLSSHQAAIALPVTTTIPPHNKQLTPSAQPVPTDKLWSSVMSNQEAPHPPLYQSPQFQHEFPSLSSGDGGPTRTGSDAPQYPSGLSLRPQTEGSWTQGGQRPGAEPAGPPRPGSVPPGAPPQLSAQAGLPPSPQQQPYPPQIRGVLPSFMYKGSNFQQGSGIGIQNQNTPLPVNGRGGNMSRSMDNRPPRLADRDRDRDVEDVMPRPIIRDEELSRMAEISKDMGWADSDEIDYNQKLAFSDDESDKPLVKKDAKKQQNKDSERSDSHANDAPQRQWSGSRSSRGRSSEEEDLWSQRRSQADKEMEIVVQRAKQRKEEEEKRFNQERKQGAAKKLMELEEKIQKRDRDHLEGGVTSSKPVNHVDIPLPEFQKDKERDRDNRSHTPSEPADGKNQSGNHGPSSFRHLTQIEGKSFPRKHPKQSENRDRDRNARENGASFSKQFQNDLPPRFLKHQRNNSNSNLQAQQYHQFDTGAPRWAPSQGPKPHGRNLRQESSDVDLEDDRRDYLRQSSDDSYRSSHHSHQEKPQDNRYDDDRHQIYDSQYNRRDREDDKWQKDKEDVRHPTYEQQYNRRDRERDEDKRPKDKEDRWHKEKDDHPVRQGDDWNDKRDKAENRPQRPDSRDSRSTRHSRDSEPRDYVGAWSETPYESPYEEKLRDHTPREDRRAVPGPITKDRIEADDMRSEKRSLTQLKRGQPIVVKSEMKKDDKETSAWADAIPPALEEAEKKLEEEKKAAENKHFSEQKKTDNVDDGRDRNRPRQHPGNKGWGGPNDYHSSRAPSWQKRPPSRGHKSGRLGHDYHLTDSDGSKEEEMGGRLDYYSAYRDDSEKYDSRYQKSDTKPDPRDQKSPKPSKKFEKDDKNRDNKQEKSASDQRKPDKLEKKESYVPRGEPSRHGRGGGNFRSGRMGGLSKRIDGYGPPPSKSPFGHHEDKEKKTTEETSDAATVSEDKTKQNQQALSAGIIGKSSQNLDDKSKARVPKPDIRKNKPRGKDEMCDTNSENSDEKDKKDGRKVQDRKMSSSKPQSSSIRGRNNPPRLGGEKRSYDAPTSRQNSNNSLKKDDKDQNVLANAIADISLKNRDDSDPGEDKNDKGAASGDSEGFQEVKTKKTVKERQKSIDDKPQPSKVPPKIDSNKDIVKSKPKGVTSSQLTQQQIQNIPSLMATPVNPPARAPPAQEPSKLAPRFAKQKLQKAQMQHQVQGLCGDVGDIGKVNVYGMKDAGAVSVAPVSSCAWDKPLGPQLRNIEHDGMLAIAMDGVKGLDQPQQSQGASPNNEKMMGKPGQLQDKTLLDGSTPPVNTIIFENTNFKSAPGPRTARSDKPRSKLEDGSIDSSVMTTFNKPTMNELLQSKNDNKTEPIPLPLFKEDSADMKLDFFGSDLQFTDDKGGKTLMSKSIHAITSGNNTVDSLDIKIASVKKVWETSEQEGEDQISFGTAQLDSNVFNQGKDTPDDNHEVYSPSPNQTASTTTNVCKVKPTQQVSGSGQTVMSGTSHQQHSGIVAASLMGNPLSPPPMPPVLGASVGIGPQQFTANQHIGYQAGLSGSTQYGMSAIPSPPTVPLVYNSTQQLQAAAAQTAGLYGAFQIDQTGVLGGQGRSQFSQFPNYHGLGQTGSSPYSTQSVYLQTAPPHPPPTAQAPPELYPNMSNYRLSATAPFGQSQQLNNPTTVLISSTSNSLMSASVKPSSQPISAIGTKAGGVGQAYQQQSQQGQQVYMTYDPSLQASYLQQSAGVMQRAPTGPVQNNVVPGLQPSSSYYSGSTGGQTGYFQQPGSSTLSSAQLQQHQASYSLQGNVFGTHSQSHTNTSLQNYSPFLPASLQMAAALNAQQFRSGLPAQYIKGVGSQQIGDQSGRPQQLKSPSSQEVLSSVFNSGSQIPSPKSRQNCKHPPPQSSPTAQHKYNLYQGVGSQQNANIQQRYPTPIQRPMNFQQMQQSNTANQKHRNNANNKAPNRQYYSGQNNALSSQNEKADDAKIADSVALTSANPATVPGKAALTGTSAAATVNAASEKVKDNIKEETAALKD</sequence>
<feature type="compositionally biased region" description="Basic and acidic residues" evidence="2">
    <location>
        <begin position="965"/>
        <end position="1035"/>
    </location>
</feature>
<feature type="compositionally biased region" description="Basic and acidic residues" evidence="2">
    <location>
        <begin position="1111"/>
        <end position="1135"/>
    </location>
</feature>
<feature type="domain" description="BAT2 N-terminal" evidence="3">
    <location>
        <begin position="19"/>
        <end position="213"/>
    </location>
</feature>
<feature type="region of interest" description="Disordered" evidence="2">
    <location>
        <begin position="1400"/>
        <end position="1475"/>
    </location>
</feature>
<feature type="compositionally biased region" description="Polar residues" evidence="2">
    <location>
        <begin position="1187"/>
        <end position="1197"/>
    </location>
</feature>
<organism evidence="4 5">
    <name type="scientific">Exocentrus adspersus</name>
    <dbReference type="NCBI Taxonomy" id="1586481"/>
    <lineage>
        <taxon>Eukaryota</taxon>
        <taxon>Metazoa</taxon>
        <taxon>Ecdysozoa</taxon>
        <taxon>Arthropoda</taxon>
        <taxon>Hexapoda</taxon>
        <taxon>Insecta</taxon>
        <taxon>Pterygota</taxon>
        <taxon>Neoptera</taxon>
        <taxon>Endopterygota</taxon>
        <taxon>Coleoptera</taxon>
        <taxon>Polyphaga</taxon>
        <taxon>Cucujiformia</taxon>
        <taxon>Chrysomeloidea</taxon>
        <taxon>Cerambycidae</taxon>
        <taxon>Lamiinae</taxon>
        <taxon>Acanthocinini</taxon>
        <taxon>Exocentrus</taxon>
    </lineage>
</organism>
<feature type="compositionally biased region" description="Basic and acidic residues" evidence="2">
    <location>
        <begin position="459"/>
        <end position="495"/>
    </location>
</feature>
<feature type="region of interest" description="Disordered" evidence="2">
    <location>
        <begin position="1979"/>
        <end position="2031"/>
    </location>
</feature>
<feature type="region of interest" description="Disordered" evidence="2">
    <location>
        <begin position="2066"/>
        <end position="2104"/>
    </location>
</feature>
<feature type="compositionally biased region" description="Gly residues" evidence="2">
    <location>
        <begin position="1039"/>
        <end position="1049"/>
    </location>
</feature>
<feature type="compositionally biased region" description="Low complexity" evidence="2">
    <location>
        <begin position="297"/>
        <end position="312"/>
    </location>
</feature>
<protein>
    <recommendedName>
        <fullName evidence="3">BAT2 N-terminal domain-containing protein</fullName>
    </recommendedName>
</protein>
<feature type="region of interest" description="Disordered" evidence="2">
    <location>
        <begin position="1"/>
        <end position="351"/>
    </location>
</feature>
<name>A0AAV8VVQ6_9CUCU</name>
<evidence type="ECO:0000256" key="1">
    <source>
        <dbReference type="ARBA" id="ARBA00022553"/>
    </source>
</evidence>
<feature type="compositionally biased region" description="Low complexity" evidence="2">
    <location>
        <begin position="114"/>
        <end position="130"/>
    </location>
</feature>
<reference evidence="4 5" key="1">
    <citation type="journal article" date="2023" name="Insect Mol. Biol.">
        <title>Genome sequencing provides insights into the evolution of gene families encoding plant cell wall-degrading enzymes in longhorned beetles.</title>
        <authorList>
            <person name="Shin N.R."/>
            <person name="Okamura Y."/>
            <person name="Kirsch R."/>
            <person name="Pauchet Y."/>
        </authorList>
    </citation>
    <scope>NUCLEOTIDE SEQUENCE [LARGE SCALE GENOMIC DNA]</scope>
    <source>
        <strain evidence="4">EAD_L_NR</strain>
    </source>
</reference>
<feature type="compositionally biased region" description="Basic and acidic residues" evidence="2">
    <location>
        <begin position="1217"/>
        <end position="1232"/>
    </location>
</feature>
<accession>A0AAV8VVQ6</accession>
<feature type="compositionally biased region" description="Basic and acidic residues" evidence="2">
    <location>
        <begin position="938"/>
        <end position="957"/>
    </location>
</feature>
<feature type="non-terminal residue" evidence="4">
    <location>
        <position position="1"/>
    </location>
</feature>
<evidence type="ECO:0000313" key="5">
    <source>
        <dbReference type="Proteomes" id="UP001159042"/>
    </source>
</evidence>
<keyword evidence="1" id="KW-0597">Phosphoprotein</keyword>
<dbReference type="PANTHER" id="PTHR14038">
    <property type="entry name" value="BAT2 HLA-B-ASSOCIATED TRANSCRIPT 2"/>
    <property type="match status" value="1"/>
</dbReference>
<feature type="compositionally biased region" description="Low complexity" evidence="2">
    <location>
        <begin position="1883"/>
        <end position="1894"/>
    </location>
</feature>
<keyword evidence="5" id="KW-1185">Reference proteome</keyword>
<feature type="compositionally biased region" description="Basic and acidic residues" evidence="2">
    <location>
        <begin position="514"/>
        <end position="528"/>
    </location>
</feature>
<dbReference type="PANTHER" id="PTHR14038:SF0">
    <property type="entry name" value="LP18708P"/>
    <property type="match status" value="1"/>
</dbReference>
<dbReference type="Pfam" id="PF07001">
    <property type="entry name" value="BAT2_N"/>
    <property type="match status" value="1"/>
</dbReference>
<feature type="compositionally biased region" description="Polar residues" evidence="2">
    <location>
        <begin position="131"/>
        <end position="150"/>
    </location>
</feature>
<dbReference type="InterPro" id="IPR033184">
    <property type="entry name" value="PRRC2"/>
</dbReference>
<feature type="compositionally biased region" description="Polar residues" evidence="2">
    <location>
        <begin position="157"/>
        <end position="174"/>
    </location>
</feature>
<feature type="compositionally biased region" description="Basic and acidic residues" evidence="2">
    <location>
        <begin position="844"/>
        <end position="853"/>
    </location>
</feature>
<dbReference type="EMBL" id="JANEYG010000028">
    <property type="protein sequence ID" value="KAJ8917990.1"/>
    <property type="molecule type" value="Genomic_DNA"/>
</dbReference>
<feature type="compositionally biased region" description="Pro residues" evidence="2">
    <location>
        <begin position="251"/>
        <end position="264"/>
    </location>
</feature>
<proteinExistence type="predicted"/>
<evidence type="ECO:0000259" key="3">
    <source>
        <dbReference type="Pfam" id="PF07001"/>
    </source>
</evidence>
<feature type="compositionally biased region" description="Polar residues" evidence="2">
    <location>
        <begin position="1979"/>
        <end position="2016"/>
    </location>
</feature>
<feature type="compositionally biased region" description="Pro residues" evidence="2">
    <location>
        <begin position="274"/>
        <end position="284"/>
    </location>
</feature>
<evidence type="ECO:0000313" key="4">
    <source>
        <dbReference type="EMBL" id="KAJ8917990.1"/>
    </source>
</evidence>
<feature type="compositionally biased region" description="Basic and acidic residues" evidence="2">
    <location>
        <begin position="1143"/>
        <end position="1159"/>
    </location>
</feature>
<feature type="compositionally biased region" description="Polar residues" evidence="2">
    <location>
        <begin position="1434"/>
        <end position="1447"/>
    </location>
</feature>
<feature type="compositionally biased region" description="Polar residues" evidence="2">
    <location>
        <begin position="600"/>
        <end position="613"/>
    </location>
</feature>
<dbReference type="GO" id="GO:0030154">
    <property type="term" value="P:cell differentiation"/>
    <property type="evidence" value="ECO:0007669"/>
    <property type="project" value="TreeGrafter"/>
</dbReference>